<organism evidence="7">
    <name type="scientific">Cladocopium goreaui</name>
    <dbReference type="NCBI Taxonomy" id="2562237"/>
    <lineage>
        <taxon>Eukaryota</taxon>
        <taxon>Sar</taxon>
        <taxon>Alveolata</taxon>
        <taxon>Dinophyceae</taxon>
        <taxon>Suessiales</taxon>
        <taxon>Symbiodiniaceae</taxon>
        <taxon>Cladocopium</taxon>
    </lineage>
</organism>
<reference evidence="8 9" key="2">
    <citation type="submission" date="2024-05" db="EMBL/GenBank/DDBJ databases">
        <authorList>
            <person name="Chen Y."/>
            <person name="Shah S."/>
            <person name="Dougan E. K."/>
            <person name="Thang M."/>
            <person name="Chan C."/>
        </authorList>
    </citation>
    <scope>NUCLEOTIDE SEQUENCE [LARGE SCALE GENOMIC DNA]</scope>
</reference>
<accession>A0A9P1D4L7</accession>
<dbReference type="InterPro" id="IPR033749">
    <property type="entry name" value="Polyprenyl_synt_CS"/>
</dbReference>
<dbReference type="OrthoDB" id="9927103at2759"/>
<keyword evidence="4" id="KW-0479">Metal-binding</keyword>
<evidence type="ECO:0000256" key="6">
    <source>
        <dbReference type="ARBA" id="ARBA00023229"/>
    </source>
</evidence>
<proteinExistence type="inferred from homology"/>
<keyword evidence="5" id="KW-0460">Magnesium</keyword>
<keyword evidence="6" id="KW-0414">Isoprene biosynthesis</keyword>
<name>A0A9P1D4L7_9DINO</name>
<evidence type="ECO:0000256" key="2">
    <source>
        <dbReference type="ARBA" id="ARBA00006706"/>
    </source>
</evidence>
<gene>
    <name evidence="7" type="ORF">C1SCF055_LOCUS28706</name>
</gene>
<dbReference type="SUPFAM" id="SSF48576">
    <property type="entry name" value="Terpenoid synthases"/>
    <property type="match status" value="1"/>
</dbReference>
<dbReference type="Pfam" id="PF00348">
    <property type="entry name" value="polyprenyl_synt"/>
    <property type="match status" value="1"/>
</dbReference>
<dbReference type="EMBL" id="CAMXCT020003157">
    <property type="protein sequence ID" value="CAL1156156.1"/>
    <property type="molecule type" value="Genomic_DNA"/>
</dbReference>
<evidence type="ECO:0000256" key="5">
    <source>
        <dbReference type="ARBA" id="ARBA00022842"/>
    </source>
</evidence>
<sequence>MESMADGHGLSCGETEPVGDGNGLNYRHMEPFGTVKMFMGRTCCHEVSLVIEEFGYGELSQSAKRFDASVSLFNYLKKSFYKTASLLAAACRASAVLTGLRCEVCDVLYTYGFYLGLAFQIADDVLDFTGGEELGKPIGQDLAEGNLTAPVILCLQGSEELGLAASVDSSELARLIQRRFSGHGDLERSLQIINESGGVDRAYALAEKMANKALEALTLVAPTESEARRALAGLCRWAVRRSN</sequence>
<evidence type="ECO:0000256" key="3">
    <source>
        <dbReference type="ARBA" id="ARBA00022679"/>
    </source>
</evidence>
<dbReference type="PANTHER" id="PTHR12001">
    <property type="entry name" value="GERANYLGERANYL PYROPHOSPHATE SYNTHASE"/>
    <property type="match status" value="1"/>
</dbReference>
<comment type="caution">
    <text evidence="7">The sequence shown here is derived from an EMBL/GenBank/DDBJ whole genome shotgun (WGS) entry which is preliminary data.</text>
</comment>
<evidence type="ECO:0000256" key="4">
    <source>
        <dbReference type="ARBA" id="ARBA00022723"/>
    </source>
</evidence>
<dbReference type="InterPro" id="IPR000092">
    <property type="entry name" value="Polyprenyl_synt"/>
</dbReference>
<dbReference type="Proteomes" id="UP001152797">
    <property type="component" value="Unassembled WGS sequence"/>
</dbReference>
<reference evidence="7" key="1">
    <citation type="submission" date="2022-10" db="EMBL/GenBank/DDBJ databases">
        <authorList>
            <person name="Chen Y."/>
            <person name="Dougan E. K."/>
            <person name="Chan C."/>
            <person name="Rhodes N."/>
            <person name="Thang M."/>
        </authorList>
    </citation>
    <scope>NUCLEOTIDE SEQUENCE</scope>
</reference>
<keyword evidence="3 8" id="KW-0808">Transferase</keyword>
<evidence type="ECO:0000256" key="1">
    <source>
        <dbReference type="ARBA" id="ARBA00001946"/>
    </source>
</evidence>
<dbReference type="PANTHER" id="PTHR12001:SF69">
    <property type="entry name" value="ALL TRANS-POLYPRENYL-DIPHOSPHATE SYNTHASE PDSS1"/>
    <property type="match status" value="1"/>
</dbReference>
<dbReference type="PROSITE" id="PS00444">
    <property type="entry name" value="POLYPRENYL_SYNTHASE_2"/>
    <property type="match status" value="1"/>
</dbReference>
<dbReference type="EMBL" id="CAMXCT010003157">
    <property type="protein sequence ID" value="CAI4002781.1"/>
    <property type="molecule type" value="Genomic_DNA"/>
</dbReference>
<protein>
    <submittedName>
        <fullName evidence="8">Prenyl transferase</fullName>
    </submittedName>
</protein>
<dbReference type="InterPro" id="IPR008949">
    <property type="entry name" value="Isoprenoid_synthase_dom_sf"/>
</dbReference>
<dbReference type="GO" id="GO:0004659">
    <property type="term" value="F:prenyltransferase activity"/>
    <property type="evidence" value="ECO:0007669"/>
    <property type="project" value="InterPro"/>
</dbReference>
<comment type="similarity">
    <text evidence="2">Belongs to the FPP/GGPP synthase family.</text>
</comment>
<evidence type="ECO:0000313" key="8">
    <source>
        <dbReference type="EMBL" id="CAL4790093.1"/>
    </source>
</evidence>
<dbReference type="GO" id="GO:0046872">
    <property type="term" value="F:metal ion binding"/>
    <property type="evidence" value="ECO:0007669"/>
    <property type="project" value="UniProtKB-KW"/>
</dbReference>
<dbReference type="AlphaFoldDB" id="A0A9P1D4L7"/>
<comment type="cofactor">
    <cofactor evidence="1">
        <name>Mg(2+)</name>
        <dbReference type="ChEBI" id="CHEBI:18420"/>
    </cofactor>
</comment>
<dbReference type="GO" id="GO:1901663">
    <property type="term" value="P:quinone biosynthetic process"/>
    <property type="evidence" value="ECO:0007669"/>
    <property type="project" value="UniProtKB-ARBA"/>
</dbReference>
<dbReference type="GO" id="GO:0008299">
    <property type="term" value="P:isoprenoid biosynthetic process"/>
    <property type="evidence" value="ECO:0007669"/>
    <property type="project" value="UniProtKB-KW"/>
</dbReference>
<evidence type="ECO:0000313" key="7">
    <source>
        <dbReference type="EMBL" id="CAI4002781.1"/>
    </source>
</evidence>
<dbReference type="EMBL" id="CAMXCT030003157">
    <property type="protein sequence ID" value="CAL4790093.1"/>
    <property type="molecule type" value="Genomic_DNA"/>
</dbReference>
<dbReference type="Gene3D" id="1.10.600.10">
    <property type="entry name" value="Farnesyl Diphosphate Synthase"/>
    <property type="match status" value="1"/>
</dbReference>
<keyword evidence="9" id="KW-1185">Reference proteome</keyword>
<evidence type="ECO:0000313" key="9">
    <source>
        <dbReference type="Proteomes" id="UP001152797"/>
    </source>
</evidence>